<evidence type="ECO:0000256" key="4">
    <source>
        <dbReference type="ARBA" id="ARBA00022753"/>
    </source>
</evidence>
<proteinExistence type="inferred from homology"/>
<evidence type="ECO:0000313" key="9">
    <source>
        <dbReference type="EMBL" id="KAK9908062.1"/>
    </source>
</evidence>
<dbReference type="PANTHER" id="PTHR13678">
    <property type="entry name" value="VACUOLAR PROTEIN SORTING-ASSOCIATED PROTEIN 37"/>
    <property type="match status" value="1"/>
</dbReference>
<feature type="region of interest" description="Disordered" evidence="7">
    <location>
        <begin position="101"/>
        <end position="141"/>
    </location>
</feature>
<keyword evidence="5 6" id="KW-0653">Protein transport</keyword>
<protein>
    <recommendedName>
        <fullName evidence="8">VPS37 C-terminal domain-containing protein</fullName>
    </recommendedName>
</protein>
<organism evidence="9 10">
    <name type="scientific">Coccomyxa subellipsoidea</name>
    <dbReference type="NCBI Taxonomy" id="248742"/>
    <lineage>
        <taxon>Eukaryota</taxon>
        <taxon>Viridiplantae</taxon>
        <taxon>Chlorophyta</taxon>
        <taxon>core chlorophytes</taxon>
        <taxon>Trebouxiophyceae</taxon>
        <taxon>Trebouxiophyceae incertae sedis</taxon>
        <taxon>Coccomyxaceae</taxon>
        <taxon>Coccomyxa</taxon>
    </lineage>
</organism>
<feature type="compositionally biased region" description="Low complexity" evidence="7">
    <location>
        <begin position="106"/>
        <end position="130"/>
    </location>
</feature>
<evidence type="ECO:0000256" key="2">
    <source>
        <dbReference type="ARBA" id="ARBA00007617"/>
    </source>
</evidence>
<dbReference type="PANTHER" id="PTHR13678:SF2">
    <property type="entry name" value="VACUOLAR PROTEIN SORTING-ASSOCIATED PROTEIN 37A"/>
    <property type="match status" value="1"/>
</dbReference>
<dbReference type="InterPro" id="IPR009851">
    <property type="entry name" value="Mod_r"/>
</dbReference>
<dbReference type="CDD" id="cd11685">
    <property type="entry name" value="UEV_TSG101-like"/>
    <property type="match status" value="1"/>
</dbReference>
<gene>
    <name evidence="9" type="ORF">WJX75_002300</name>
</gene>
<keyword evidence="10" id="KW-1185">Reference proteome</keyword>
<reference evidence="9 10" key="1">
    <citation type="journal article" date="2024" name="Nat. Commun.">
        <title>Phylogenomics reveals the evolutionary origins of lichenization in chlorophyte algae.</title>
        <authorList>
            <person name="Puginier C."/>
            <person name="Libourel C."/>
            <person name="Otte J."/>
            <person name="Skaloud P."/>
            <person name="Haon M."/>
            <person name="Grisel S."/>
            <person name="Petersen M."/>
            <person name="Berrin J.G."/>
            <person name="Delaux P.M."/>
            <person name="Dal Grande F."/>
            <person name="Keller J."/>
        </authorList>
    </citation>
    <scope>NUCLEOTIDE SEQUENCE [LARGE SCALE GENOMIC DNA]</scope>
    <source>
        <strain evidence="9 10">SAG 216-7</strain>
    </source>
</reference>
<comment type="subcellular location">
    <subcellularLocation>
        <location evidence="1">Endosome</location>
    </subcellularLocation>
</comment>
<evidence type="ECO:0000313" key="10">
    <source>
        <dbReference type="Proteomes" id="UP001491310"/>
    </source>
</evidence>
<evidence type="ECO:0000256" key="6">
    <source>
        <dbReference type="PROSITE-ProRule" id="PRU00646"/>
    </source>
</evidence>
<dbReference type="InterPro" id="IPR016135">
    <property type="entry name" value="UBQ-conjugating_enzyme/RWD"/>
</dbReference>
<dbReference type="Pfam" id="PF07200">
    <property type="entry name" value="Mod_r"/>
    <property type="match status" value="1"/>
</dbReference>
<dbReference type="InterPro" id="IPR037202">
    <property type="entry name" value="ESCRT_assembly_dom"/>
</dbReference>
<dbReference type="SUPFAM" id="SSF140111">
    <property type="entry name" value="Endosomal sorting complex assembly domain"/>
    <property type="match status" value="1"/>
</dbReference>
<dbReference type="EMBL" id="JALJOT010000008">
    <property type="protein sequence ID" value="KAK9908062.1"/>
    <property type="molecule type" value="Genomic_DNA"/>
</dbReference>
<dbReference type="SUPFAM" id="SSF54495">
    <property type="entry name" value="UBC-like"/>
    <property type="match status" value="1"/>
</dbReference>
<sequence>MYPSQERLKQTTELVTEVPGCRPLNRDQSLYEVPVRMRDGRITNLRISLPPNFPQGRPALSVTHPIRHPWVDSAGRLSFPALDGWAPARSRIAAVVAEASTSLSGQPARADASPSPQRPSSSSAAQVVRPPASPSRAPTVPSEFPELAALSMDELTELLCDEAKYTAFVQKQAAKTHISQVKSQLRRGNAELARANLGKEGLLVELRNQIAIIRSSEYAAVKESFDEKYKRQQAVIQPLQPSALIAALERAASQADKDSDQVYDSFLQGEVSVDVFVPQYVKARSLFHQRELKRQAAQQTL</sequence>
<comment type="caution">
    <text evidence="9">The sequence shown here is derived from an EMBL/GenBank/DDBJ whole genome shotgun (WGS) entry which is preliminary data.</text>
</comment>
<name>A0ABR2YM29_9CHLO</name>
<dbReference type="PROSITE" id="PS51314">
    <property type="entry name" value="VPS37_C"/>
    <property type="match status" value="1"/>
</dbReference>
<evidence type="ECO:0000256" key="7">
    <source>
        <dbReference type="SAM" id="MobiDB-lite"/>
    </source>
</evidence>
<dbReference type="InterPro" id="IPR029012">
    <property type="entry name" value="Helix_hairpin_bin_sf"/>
</dbReference>
<keyword evidence="3 6" id="KW-0813">Transport</keyword>
<feature type="domain" description="VPS37 C-terminal" evidence="8">
    <location>
        <begin position="222"/>
        <end position="301"/>
    </location>
</feature>
<evidence type="ECO:0000256" key="3">
    <source>
        <dbReference type="ARBA" id="ARBA00022448"/>
    </source>
</evidence>
<evidence type="ECO:0000256" key="1">
    <source>
        <dbReference type="ARBA" id="ARBA00004177"/>
    </source>
</evidence>
<dbReference type="Gene3D" id="1.10.287.660">
    <property type="entry name" value="Helix hairpin bin"/>
    <property type="match status" value="1"/>
</dbReference>
<comment type="similarity">
    <text evidence="2">Belongs to the VPS37 family.</text>
</comment>
<keyword evidence="4" id="KW-0967">Endosome</keyword>
<evidence type="ECO:0000256" key="5">
    <source>
        <dbReference type="ARBA" id="ARBA00022927"/>
    </source>
</evidence>
<dbReference type="Gene3D" id="3.10.110.10">
    <property type="entry name" value="Ubiquitin Conjugating Enzyme"/>
    <property type="match status" value="1"/>
</dbReference>
<evidence type="ECO:0000259" key="8">
    <source>
        <dbReference type="PROSITE" id="PS51314"/>
    </source>
</evidence>
<dbReference type="Proteomes" id="UP001491310">
    <property type="component" value="Unassembled WGS sequence"/>
</dbReference>
<accession>A0ABR2YM29</accession>